<dbReference type="InterPro" id="IPR009339">
    <property type="entry name" value="DUF998"/>
</dbReference>
<feature type="transmembrane region" description="Helical" evidence="1">
    <location>
        <begin position="181"/>
        <end position="200"/>
    </location>
</feature>
<feature type="transmembrane region" description="Helical" evidence="1">
    <location>
        <begin position="144"/>
        <end position="161"/>
    </location>
</feature>
<organism evidence="2 3">
    <name type="scientific">Rhodococcoides corynebacterioides</name>
    <dbReference type="NCBI Taxonomy" id="53972"/>
    <lineage>
        <taxon>Bacteria</taxon>
        <taxon>Bacillati</taxon>
        <taxon>Actinomycetota</taxon>
        <taxon>Actinomycetes</taxon>
        <taxon>Mycobacteriales</taxon>
        <taxon>Nocardiaceae</taxon>
        <taxon>Rhodococcoides</taxon>
    </lineage>
</organism>
<accession>A0ABS7P3H7</accession>
<keyword evidence="1" id="KW-0812">Transmembrane</keyword>
<reference evidence="2 3" key="1">
    <citation type="submission" date="2020-06" db="EMBL/GenBank/DDBJ databases">
        <title>Taxonomy, biology and ecology of Rhodococcus bacteria occurring in California pistachio and other woody hosts as revealed by genome sequence analyses.</title>
        <authorList>
            <person name="Gai Y."/>
            <person name="Riely B."/>
        </authorList>
    </citation>
    <scope>NUCLEOTIDE SEQUENCE [LARGE SCALE GENOMIC DNA]</scope>
    <source>
        <strain evidence="2 3">BP-281</strain>
    </source>
</reference>
<dbReference type="EMBL" id="JABUBU010000005">
    <property type="protein sequence ID" value="MBY6366972.1"/>
    <property type="molecule type" value="Genomic_DNA"/>
</dbReference>
<keyword evidence="1" id="KW-0472">Membrane</keyword>
<feature type="transmembrane region" description="Helical" evidence="1">
    <location>
        <begin position="118"/>
        <end position="137"/>
    </location>
</feature>
<feature type="transmembrane region" description="Helical" evidence="1">
    <location>
        <begin position="56"/>
        <end position="76"/>
    </location>
</feature>
<name>A0ABS7P3H7_9NOCA</name>
<evidence type="ECO:0000256" key="1">
    <source>
        <dbReference type="SAM" id="Phobius"/>
    </source>
</evidence>
<keyword evidence="1" id="KW-1133">Transmembrane helix</keyword>
<sequence>MGLRRTVAALWVATVLYWPAQLLVSRSWPTPYSWRGDVISALGATTCTEYCSPDHALMNATFVAVGALTAAGAAVLVPQTSGRDRAGWVLVAVSGLCTSAVGFLPMDVSPAAHNLAAQTHWALQVAGMVTLCAGVVGRDRRARALTVACTAAAVIGGAAFLTPGTWGLGAGLSERVALDSLNVWTIGMGVLLLRGLRPGLRPSR</sequence>
<dbReference type="RefSeq" id="WP_222684284.1">
    <property type="nucleotide sequence ID" value="NZ_JABUBT010000011.1"/>
</dbReference>
<dbReference type="Pfam" id="PF06197">
    <property type="entry name" value="DUF998"/>
    <property type="match status" value="1"/>
</dbReference>
<protein>
    <submittedName>
        <fullName evidence="2">DUF998 domain-containing protein</fullName>
    </submittedName>
</protein>
<evidence type="ECO:0000313" key="2">
    <source>
        <dbReference type="EMBL" id="MBY6366972.1"/>
    </source>
</evidence>
<dbReference type="Proteomes" id="UP000825228">
    <property type="component" value="Unassembled WGS sequence"/>
</dbReference>
<gene>
    <name evidence="2" type="ORF">HQ603_09415</name>
</gene>
<feature type="transmembrane region" description="Helical" evidence="1">
    <location>
        <begin position="88"/>
        <end position="106"/>
    </location>
</feature>
<proteinExistence type="predicted"/>
<evidence type="ECO:0000313" key="3">
    <source>
        <dbReference type="Proteomes" id="UP000825228"/>
    </source>
</evidence>
<comment type="caution">
    <text evidence="2">The sequence shown here is derived from an EMBL/GenBank/DDBJ whole genome shotgun (WGS) entry which is preliminary data.</text>
</comment>
<keyword evidence="3" id="KW-1185">Reference proteome</keyword>